<feature type="transmembrane region" description="Helical" evidence="1">
    <location>
        <begin position="82"/>
        <end position="104"/>
    </location>
</feature>
<feature type="transmembrane region" description="Helical" evidence="1">
    <location>
        <begin position="166"/>
        <end position="185"/>
    </location>
</feature>
<feature type="transmembrane region" description="Helical" evidence="1">
    <location>
        <begin position="110"/>
        <end position="129"/>
    </location>
</feature>
<feature type="transmembrane region" description="Helical" evidence="1">
    <location>
        <begin position="6"/>
        <end position="24"/>
    </location>
</feature>
<dbReference type="Proteomes" id="UP000215459">
    <property type="component" value="Unassembled WGS sequence"/>
</dbReference>
<protein>
    <submittedName>
        <fullName evidence="2">Uncharacterized protein</fullName>
    </submittedName>
</protein>
<keyword evidence="1" id="KW-0812">Transmembrane</keyword>
<proteinExistence type="predicted"/>
<comment type="caution">
    <text evidence="2">The sequence shown here is derived from an EMBL/GenBank/DDBJ whole genome shotgun (WGS) entry which is preliminary data.</text>
</comment>
<feature type="transmembrane region" description="Helical" evidence="1">
    <location>
        <begin position="36"/>
        <end position="52"/>
    </location>
</feature>
<organism evidence="2 3">
    <name type="scientific">Paludifilum halophilum</name>
    <dbReference type="NCBI Taxonomy" id="1642702"/>
    <lineage>
        <taxon>Bacteria</taxon>
        <taxon>Bacillati</taxon>
        <taxon>Bacillota</taxon>
        <taxon>Bacilli</taxon>
        <taxon>Bacillales</taxon>
        <taxon>Thermoactinomycetaceae</taxon>
        <taxon>Paludifilum</taxon>
    </lineage>
</organism>
<dbReference type="EMBL" id="NOWF01000001">
    <property type="protein sequence ID" value="OYD09734.1"/>
    <property type="molecule type" value="Genomic_DNA"/>
</dbReference>
<evidence type="ECO:0000313" key="2">
    <source>
        <dbReference type="EMBL" id="OYD09734.1"/>
    </source>
</evidence>
<reference evidence="2 3" key="1">
    <citation type="submission" date="2017-07" db="EMBL/GenBank/DDBJ databases">
        <title>The genome sequence of Paludifilum halophilum highlights mechanisms for microbial adaptation to high salt environemnts.</title>
        <authorList>
            <person name="Belbahri L."/>
        </authorList>
    </citation>
    <scope>NUCLEOTIDE SEQUENCE [LARGE SCALE GENOMIC DNA]</scope>
    <source>
        <strain evidence="2 3">DSM 102817</strain>
    </source>
</reference>
<sequence>MVSGTFSIVCCISLIILIYTGWFGELYEELRLARPVLLFCLLGEVFLSGEVISLSSSLQFHLGVLLFFPFLLHILRKTGCSYTVTTSLCLAASLLFLAREWFWMESSGSLYVYRVIAGLIALGVAFSNSRFLGDRMAVVVGGLMVSEGLSLILHRDAFNPILFGHAEFRDFIWAVLSFLLLLHYGQRYAHRWILRFRLTTRRIR</sequence>
<dbReference type="AlphaFoldDB" id="A0A235BBR3"/>
<evidence type="ECO:0000256" key="1">
    <source>
        <dbReference type="SAM" id="Phobius"/>
    </source>
</evidence>
<keyword evidence="1" id="KW-0472">Membrane</keyword>
<accession>A0A235BBR3</accession>
<name>A0A235BBR3_9BACL</name>
<evidence type="ECO:0000313" key="3">
    <source>
        <dbReference type="Proteomes" id="UP000215459"/>
    </source>
</evidence>
<feature type="transmembrane region" description="Helical" evidence="1">
    <location>
        <begin position="58"/>
        <end position="75"/>
    </location>
</feature>
<feature type="transmembrane region" description="Helical" evidence="1">
    <location>
        <begin position="136"/>
        <end position="154"/>
    </location>
</feature>
<gene>
    <name evidence="2" type="ORF">CHM34_01685</name>
</gene>
<dbReference type="OrthoDB" id="2991008at2"/>
<keyword evidence="3" id="KW-1185">Reference proteome</keyword>
<keyword evidence="1" id="KW-1133">Transmembrane helix</keyword>
<dbReference type="RefSeq" id="WP_094262835.1">
    <property type="nucleotide sequence ID" value="NZ_NOWF01000001.1"/>
</dbReference>